<dbReference type="InterPro" id="IPR041802">
    <property type="entry name" value="MPP_YfcE"/>
</dbReference>
<evidence type="ECO:0000313" key="4">
    <source>
        <dbReference type="EMBL" id="QNH55332.1"/>
    </source>
</evidence>
<keyword evidence="5" id="KW-1185">Reference proteome</keyword>
<dbReference type="InterPro" id="IPR024654">
    <property type="entry name" value="Calcineurin-like_PHP_lpxH"/>
</dbReference>
<dbReference type="EMBL" id="CP060204">
    <property type="protein sequence ID" value="QNH55332.1"/>
    <property type="molecule type" value="Genomic_DNA"/>
</dbReference>
<dbReference type="GO" id="GO:0016787">
    <property type="term" value="F:hydrolase activity"/>
    <property type="evidence" value="ECO:0007669"/>
    <property type="project" value="UniProtKB-UniRule"/>
</dbReference>
<dbReference type="Gene3D" id="3.60.21.10">
    <property type="match status" value="1"/>
</dbReference>
<dbReference type="EC" id="3.1.4.-" evidence="2"/>
<dbReference type="PANTHER" id="PTHR43165:SF1">
    <property type="entry name" value="PHOSPHODIESTERASE MJ0936"/>
    <property type="match status" value="1"/>
</dbReference>
<dbReference type="NCBIfam" id="TIGR00040">
    <property type="entry name" value="yfcE"/>
    <property type="match status" value="1"/>
</dbReference>
<dbReference type="InterPro" id="IPR000979">
    <property type="entry name" value="Phosphodiesterase_MJ0936/Vps29"/>
</dbReference>
<dbReference type="CDD" id="cd00841">
    <property type="entry name" value="MPP_YfcE"/>
    <property type="match status" value="1"/>
</dbReference>
<reference evidence="4 5" key="1">
    <citation type="submission" date="2020-07" db="EMBL/GenBank/DDBJ databases">
        <title>Complete genome and description of Selenomonas timonensis sp. nov., a new bacterium isolated from a gingivitis subject.</title>
        <authorList>
            <person name="Antezack A."/>
        </authorList>
    </citation>
    <scope>NUCLEOTIDE SEQUENCE [LARGE SCALE GENOMIC DNA]</scope>
    <source>
        <strain evidence="4 5">Marseille-Q3039</strain>
    </source>
</reference>
<sequence length="187" mass="20443">MKIGILSDTHGHEGAWVRACEKFFTGADLILHAGDVAYHGPRNPMKPDYNPMGLIERINASEIPVIIAKGNCDSDVDASCLEVPLMSPYAYVVWEGRRIIVTHGDAVMTDAEKDAMAQHLKADLFISGHVHVNVLEKRGNTVFLNPGSAALTKRSDGRNTVAVLEDGAIRIFDIDTGEVLHELALDW</sequence>
<dbReference type="KEGG" id="stim:H1B31_05250"/>
<dbReference type="InterPro" id="IPR053193">
    <property type="entry name" value="MetalloPDE_YfcE-like"/>
</dbReference>
<dbReference type="NCBIfam" id="NF006988">
    <property type="entry name" value="PRK09453.1"/>
    <property type="match status" value="1"/>
</dbReference>
<comment type="cofactor">
    <cofactor evidence="2">
        <name>a divalent metal cation</name>
        <dbReference type="ChEBI" id="CHEBI:60240"/>
    </cofactor>
</comment>
<dbReference type="AlphaFoldDB" id="A0A7G7VMI9"/>
<keyword evidence="4" id="KW-0378">Hydrolase</keyword>
<feature type="domain" description="Calcineurin-like phosphoesterase" evidence="3">
    <location>
        <begin position="1"/>
        <end position="165"/>
    </location>
</feature>
<evidence type="ECO:0000256" key="1">
    <source>
        <dbReference type="ARBA" id="ARBA00008950"/>
    </source>
</evidence>
<gene>
    <name evidence="4" type="primary">yfcE</name>
    <name evidence="4" type="ORF">H1B31_05250</name>
</gene>
<keyword evidence="2" id="KW-0479">Metal-binding</keyword>
<dbReference type="SUPFAM" id="SSF56300">
    <property type="entry name" value="Metallo-dependent phosphatases"/>
    <property type="match status" value="1"/>
</dbReference>
<evidence type="ECO:0000259" key="3">
    <source>
        <dbReference type="Pfam" id="PF12850"/>
    </source>
</evidence>
<evidence type="ECO:0000313" key="5">
    <source>
        <dbReference type="Proteomes" id="UP000515480"/>
    </source>
</evidence>
<dbReference type="RefSeq" id="WP_185981150.1">
    <property type="nucleotide sequence ID" value="NZ_CP060204.1"/>
</dbReference>
<organism evidence="4 5">
    <name type="scientific">Selenomonas timonae</name>
    <dbReference type="NCBI Taxonomy" id="2754044"/>
    <lineage>
        <taxon>Bacteria</taxon>
        <taxon>Bacillati</taxon>
        <taxon>Bacillota</taxon>
        <taxon>Negativicutes</taxon>
        <taxon>Selenomonadales</taxon>
        <taxon>Selenomonadaceae</taxon>
        <taxon>Selenomonas</taxon>
    </lineage>
</organism>
<dbReference type="PANTHER" id="PTHR43165">
    <property type="entry name" value="METALLOPHOSPHOESTERASE"/>
    <property type="match status" value="1"/>
</dbReference>
<accession>A0A7G7VMI9</accession>
<dbReference type="GO" id="GO:0046872">
    <property type="term" value="F:metal ion binding"/>
    <property type="evidence" value="ECO:0007669"/>
    <property type="project" value="UniProtKB-KW"/>
</dbReference>
<name>A0A7G7VMI9_9FIRM</name>
<protein>
    <recommendedName>
        <fullName evidence="2">Phosphoesterase</fullName>
        <ecNumber evidence="2">3.1.4.-</ecNumber>
    </recommendedName>
</protein>
<comment type="similarity">
    <text evidence="1 2">Belongs to the metallophosphoesterase superfamily. YfcE family.</text>
</comment>
<dbReference type="InterPro" id="IPR029052">
    <property type="entry name" value="Metallo-depent_PP-like"/>
</dbReference>
<dbReference type="Pfam" id="PF12850">
    <property type="entry name" value="Metallophos_2"/>
    <property type="match status" value="1"/>
</dbReference>
<evidence type="ECO:0000256" key="2">
    <source>
        <dbReference type="RuleBase" id="RU362039"/>
    </source>
</evidence>
<dbReference type="Proteomes" id="UP000515480">
    <property type="component" value="Chromosome"/>
</dbReference>
<proteinExistence type="inferred from homology"/>